<dbReference type="PANTHER" id="PTHR12203">
    <property type="entry name" value="KDEL LYS-ASP-GLU-LEU CONTAINING - RELATED"/>
    <property type="match status" value="1"/>
</dbReference>
<reference evidence="6" key="1">
    <citation type="journal article" date="2019" name="Nat. Commun.">
        <title>Expansion of phycobilisome linker gene families in mesophilic red algae.</title>
        <authorList>
            <person name="Lee J."/>
            <person name="Kim D."/>
            <person name="Bhattacharya D."/>
            <person name="Yoon H.S."/>
        </authorList>
    </citation>
    <scope>NUCLEOTIDE SEQUENCE [LARGE SCALE GENOMIC DNA]</scope>
    <source>
        <strain evidence="6">CCMP 1328</strain>
    </source>
</reference>
<sequence length="495" mass="55409">MYSLYGRRRATASVNAGSLPLSPVVTSVKRGRDWKGAQLTSGVVGGVGLLALMVWLLVARSRNPEDFHDAEDAGTQDGGMAVNAIRQISDPTQSTGGQTVRPGSSKAPAWMEGMAWPTTIPVWQPWSPEERAGRFQSVIDGFFEKASGFSIAEQLHARADKGMEANALLVEVNEENELNLVHSWESPSKKHSRYVSLVGLLEALVRNHKLPKVSFLVVLNDGSETKQAVFSAARHTRGWKRVIPFPVGNSRGWKEGFGLNFTGWDEYSSHWYTSRYPEYPWEKKLPQAVFRGNFPMSEMAQIMGSCFVQCRKTRDWRKTTRGTLYLQTVNHPDLFDVQFTSKAKNFSQIDEIPVNAFAKIPLHESMKYKYVLNVGANADWAERLRNLMFLNSAILRHEAGTQEWFYPLLEPFVHYIPFHVSMNNLVDVVQWGRAHDDLVQQIVRNANAFAANVLSEAAMLDYARLAVHSFAAKQAQGSRGSISLKGPGGRRAAMH</sequence>
<evidence type="ECO:0000313" key="6">
    <source>
        <dbReference type="Proteomes" id="UP000324585"/>
    </source>
</evidence>
<gene>
    <name evidence="5" type="ORF">FVE85_5527</name>
</gene>
<protein>
    <submittedName>
        <fullName evidence="5">Protein O-glucosyltransferase 1</fullName>
    </submittedName>
</protein>
<comment type="caution">
    <text evidence="5">The sequence shown here is derived from an EMBL/GenBank/DDBJ whole genome shotgun (WGS) entry which is preliminary data.</text>
</comment>
<dbReference type="GO" id="GO:0016740">
    <property type="term" value="F:transferase activity"/>
    <property type="evidence" value="ECO:0007669"/>
    <property type="project" value="UniProtKB-KW"/>
</dbReference>
<accession>A0A5J4Z463</accession>
<keyword evidence="3" id="KW-0472">Membrane</keyword>
<dbReference type="PANTHER" id="PTHR12203:SF35">
    <property type="entry name" value="PROTEIN O-GLUCOSYLTRANSFERASE 1"/>
    <property type="match status" value="1"/>
</dbReference>
<evidence type="ECO:0000259" key="4">
    <source>
        <dbReference type="SMART" id="SM00672"/>
    </source>
</evidence>
<dbReference type="AlphaFoldDB" id="A0A5J4Z463"/>
<evidence type="ECO:0000256" key="3">
    <source>
        <dbReference type="SAM" id="Phobius"/>
    </source>
</evidence>
<keyword evidence="2 5" id="KW-0808">Transferase</keyword>
<proteinExistence type="inferred from homology"/>
<evidence type="ECO:0000256" key="1">
    <source>
        <dbReference type="ARBA" id="ARBA00010118"/>
    </source>
</evidence>
<feature type="domain" description="Glycosyl transferase CAP10" evidence="4">
    <location>
        <begin position="209"/>
        <end position="469"/>
    </location>
</feature>
<dbReference type="SMART" id="SM00672">
    <property type="entry name" value="CAP10"/>
    <property type="match status" value="1"/>
</dbReference>
<keyword evidence="3" id="KW-0812">Transmembrane</keyword>
<evidence type="ECO:0000256" key="2">
    <source>
        <dbReference type="ARBA" id="ARBA00022679"/>
    </source>
</evidence>
<dbReference type="InterPro" id="IPR006598">
    <property type="entry name" value="CAP10"/>
</dbReference>
<evidence type="ECO:0000313" key="5">
    <source>
        <dbReference type="EMBL" id="KAA8497942.1"/>
    </source>
</evidence>
<keyword evidence="6" id="KW-1185">Reference proteome</keyword>
<keyword evidence="3" id="KW-1133">Transmembrane helix</keyword>
<comment type="similarity">
    <text evidence="1">Belongs to the glycosyltransferase 90 family.</text>
</comment>
<dbReference type="Proteomes" id="UP000324585">
    <property type="component" value="Unassembled WGS sequence"/>
</dbReference>
<dbReference type="InterPro" id="IPR051091">
    <property type="entry name" value="O-Glucosyltr/Glycosyltrsf_90"/>
</dbReference>
<name>A0A5J4Z463_PORPP</name>
<dbReference type="Pfam" id="PF05686">
    <property type="entry name" value="Glyco_transf_90"/>
    <property type="match status" value="1"/>
</dbReference>
<dbReference type="EMBL" id="VRMN01000001">
    <property type="protein sequence ID" value="KAA8497942.1"/>
    <property type="molecule type" value="Genomic_DNA"/>
</dbReference>
<feature type="transmembrane region" description="Helical" evidence="3">
    <location>
        <begin position="39"/>
        <end position="58"/>
    </location>
</feature>
<organism evidence="5 6">
    <name type="scientific">Porphyridium purpureum</name>
    <name type="common">Red alga</name>
    <name type="synonym">Porphyridium cruentum</name>
    <dbReference type="NCBI Taxonomy" id="35688"/>
    <lineage>
        <taxon>Eukaryota</taxon>
        <taxon>Rhodophyta</taxon>
        <taxon>Bangiophyceae</taxon>
        <taxon>Porphyridiales</taxon>
        <taxon>Porphyridiaceae</taxon>
        <taxon>Porphyridium</taxon>
    </lineage>
</organism>
<dbReference type="OrthoDB" id="202415at2759"/>